<dbReference type="EMBL" id="GDHC01020170">
    <property type="protein sequence ID" value="JAP98458.1"/>
    <property type="molecule type" value="Transcribed_RNA"/>
</dbReference>
<proteinExistence type="predicted"/>
<evidence type="ECO:0000313" key="2">
    <source>
        <dbReference type="EMBL" id="JAP98458.1"/>
    </source>
</evidence>
<sequence>GGGGGDSSTGKYTTKSCLAHNSGLLQHHRSSLSSQPASPTSEPNTTSSIVANTRYPIRLTPSALPYFISTVIYTIEFNAPVGPHPLPQSTHSANNGDRNNKGRMTVVAKNDELTESTISGSVFSVVSALFARSPTQTFTACRDKTNQNKEGEVCSG</sequence>
<feature type="non-terminal residue" evidence="2">
    <location>
        <position position="1"/>
    </location>
</feature>
<dbReference type="AlphaFoldDB" id="A0A146KR10"/>
<name>A0A146KR10_LYGHE</name>
<accession>A0A146KR10</accession>
<gene>
    <name evidence="2" type="ORF">g.22972</name>
</gene>
<organism evidence="2">
    <name type="scientific">Lygus hesperus</name>
    <name type="common">Western plant bug</name>
    <dbReference type="NCBI Taxonomy" id="30085"/>
    <lineage>
        <taxon>Eukaryota</taxon>
        <taxon>Metazoa</taxon>
        <taxon>Ecdysozoa</taxon>
        <taxon>Arthropoda</taxon>
        <taxon>Hexapoda</taxon>
        <taxon>Insecta</taxon>
        <taxon>Pterygota</taxon>
        <taxon>Neoptera</taxon>
        <taxon>Paraneoptera</taxon>
        <taxon>Hemiptera</taxon>
        <taxon>Heteroptera</taxon>
        <taxon>Panheteroptera</taxon>
        <taxon>Cimicomorpha</taxon>
        <taxon>Miridae</taxon>
        <taxon>Mirini</taxon>
        <taxon>Lygus</taxon>
    </lineage>
</organism>
<evidence type="ECO:0000256" key="1">
    <source>
        <dbReference type="SAM" id="MobiDB-lite"/>
    </source>
</evidence>
<feature type="compositionally biased region" description="Low complexity" evidence="1">
    <location>
        <begin position="31"/>
        <end position="41"/>
    </location>
</feature>
<reference evidence="2" key="1">
    <citation type="journal article" date="2016" name="Gigascience">
        <title>De novo construction of an expanded transcriptome assembly for the western tarnished plant bug, Lygus hesperus.</title>
        <authorList>
            <person name="Tassone E.E."/>
            <person name="Geib S.M."/>
            <person name="Hall B."/>
            <person name="Fabrick J.A."/>
            <person name="Brent C.S."/>
            <person name="Hull J.J."/>
        </authorList>
    </citation>
    <scope>NUCLEOTIDE SEQUENCE</scope>
</reference>
<protein>
    <submittedName>
        <fullName evidence="2">Uncharacterized protein</fullName>
    </submittedName>
</protein>
<feature type="region of interest" description="Disordered" evidence="1">
    <location>
        <begin position="1"/>
        <end position="49"/>
    </location>
</feature>